<keyword evidence="1" id="KW-0472">Membrane</keyword>
<comment type="caution">
    <text evidence="2">The sequence shown here is derived from an EMBL/GenBank/DDBJ whole genome shotgun (WGS) entry which is preliminary data.</text>
</comment>
<proteinExistence type="predicted"/>
<dbReference type="EMBL" id="JACHKY010000006">
    <property type="protein sequence ID" value="MBB4799644.1"/>
    <property type="molecule type" value="Genomic_DNA"/>
</dbReference>
<name>A0A7W7ISC3_9CAUL</name>
<keyword evidence="3" id="KW-1185">Reference proteome</keyword>
<evidence type="ECO:0000313" key="2">
    <source>
        <dbReference type="EMBL" id="MBB4799644.1"/>
    </source>
</evidence>
<feature type="transmembrane region" description="Helical" evidence="1">
    <location>
        <begin position="93"/>
        <end position="111"/>
    </location>
</feature>
<feature type="transmembrane region" description="Helical" evidence="1">
    <location>
        <begin position="148"/>
        <end position="167"/>
    </location>
</feature>
<protein>
    <submittedName>
        <fullName evidence="2">Uncharacterized protein</fullName>
    </submittedName>
</protein>
<dbReference type="Proteomes" id="UP000539957">
    <property type="component" value="Unassembled WGS sequence"/>
</dbReference>
<feature type="transmembrane region" description="Helical" evidence="1">
    <location>
        <begin position="58"/>
        <end position="81"/>
    </location>
</feature>
<sequence length="234" mass="25048">MSQPQPPQRGFIYWRDLALHTLPVATVLGFLAVIVFLNSVFGIWGLSVAQLVTPGDTIVPGVILGILLVALFMFAFIPGTLLDPILKKMPMRIRPYALAGVVAASAVFWIPNGVGGFGVKFVATLIALGCAMHPFLNRHDFEKIPHMAKAAIVVVFAPAAVWLTLAFTEAPKLFAASGFMSGASIEKQEGVPCDARVLWLGERAVVFRCTAPEGDIWVATTTEGLVFRPSASSA</sequence>
<reference evidence="2 3" key="1">
    <citation type="submission" date="2020-08" db="EMBL/GenBank/DDBJ databases">
        <title>Functional genomics of gut bacteria from endangered species of beetles.</title>
        <authorList>
            <person name="Carlos-Shanley C."/>
        </authorList>
    </citation>
    <scope>NUCLEOTIDE SEQUENCE [LARGE SCALE GENOMIC DNA]</scope>
    <source>
        <strain evidence="2 3">S00123</strain>
    </source>
</reference>
<dbReference type="RefSeq" id="WP_184273269.1">
    <property type="nucleotide sequence ID" value="NZ_CP194722.1"/>
</dbReference>
<accession>A0A7W7ISC3</accession>
<organism evidence="2 3">
    <name type="scientific">Brevundimonas bullata</name>
    <dbReference type="NCBI Taxonomy" id="13160"/>
    <lineage>
        <taxon>Bacteria</taxon>
        <taxon>Pseudomonadati</taxon>
        <taxon>Pseudomonadota</taxon>
        <taxon>Alphaproteobacteria</taxon>
        <taxon>Caulobacterales</taxon>
        <taxon>Caulobacteraceae</taxon>
        <taxon>Brevundimonas</taxon>
    </lineage>
</organism>
<evidence type="ECO:0000313" key="3">
    <source>
        <dbReference type="Proteomes" id="UP000539957"/>
    </source>
</evidence>
<dbReference type="AlphaFoldDB" id="A0A7W7ISC3"/>
<feature type="transmembrane region" description="Helical" evidence="1">
    <location>
        <begin position="117"/>
        <end position="136"/>
    </location>
</feature>
<evidence type="ECO:0000256" key="1">
    <source>
        <dbReference type="SAM" id="Phobius"/>
    </source>
</evidence>
<feature type="transmembrane region" description="Helical" evidence="1">
    <location>
        <begin position="21"/>
        <end position="46"/>
    </location>
</feature>
<gene>
    <name evidence="2" type="ORF">HNP32_003402</name>
</gene>
<keyword evidence="1" id="KW-0812">Transmembrane</keyword>
<keyword evidence="1" id="KW-1133">Transmembrane helix</keyword>